<dbReference type="InterPro" id="IPR003395">
    <property type="entry name" value="RecF/RecN/SMC_N"/>
</dbReference>
<dbReference type="PATRIC" id="fig|1134510.3.peg.484"/>
<keyword evidence="8 9" id="KW-0238">DNA-binding</keyword>
<organism evidence="12 13">
    <name type="scientific">Bartonella koehlerae C-29</name>
    <dbReference type="NCBI Taxonomy" id="1134510"/>
    <lineage>
        <taxon>Bacteria</taxon>
        <taxon>Pseudomonadati</taxon>
        <taxon>Pseudomonadota</taxon>
        <taxon>Alphaproteobacteria</taxon>
        <taxon>Hyphomicrobiales</taxon>
        <taxon>Bartonellaceae</taxon>
        <taxon>Bartonella</taxon>
    </lineage>
</organism>
<evidence type="ECO:0000256" key="1">
    <source>
        <dbReference type="ARBA" id="ARBA00004496"/>
    </source>
</evidence>
<dbReference type="SMART" id="SM00382">
    <property type="entry name" value="AAA"/>
    <property type="match status" value="1"/>
</dbReference>
<dbReference type="PROSITE" id="PS00618">
    <property type="entry name" value="RECF_2"/>
    <property type="match status" value="1"/>
</dbReference>
<dbReference type="SUPFAM" id="SSF52540">
    <property type="entry name" value="P-loop containing nucleoside triphosphate hydrolases"/>
    <property type="match status" value="1"/>
</dbReference>
<evidence type="ECO:0000256" key="2">
    <source>
        <dbReference type="ARBA" id="ARBA00008016"/>
    </source>
</evidence>
<dbReference type="STRING" id="1134510.O9A_00411"/>
<dbReference type="InterPro" id="IPR042174">
    <property type="entry name" value="RecF_2"/>
</dbReference>
<keyword evidence="9 10" id="KW-0227">DNA damage</keyword>
<dbReference type="InterPro" id="IPR003593">
    <property type="entry name" value="AAA+_ATPase"/>
</dbReference>
<evidence type="ECO:0000313" key="13">
    <source>
        <dbReference type="Proteomes" id="UP000027015"/>
    </source>
</evidence>
<dbReference type="eggNOG" id="COG1195">
    <property type="taxonomic scope" value="Bacteria"/>
</dbReference>
<dbReference type="InterPro" id="IPR001238">
    <property type="entry name" value="DNA-binding_RecF"/>
</dbReference>
<dbReference type="GO" id="GO:0005737">
    <property type="term" value="C:cytoplasm"/>
    <property type="evidence" value="ECO:0007669"/>
    <property type="project" value="UniProtKB-SubCell"/>
</dbReference>
<comment type="caution">
    <text evidence="12">The sequence shown here is derived from an EMBL/GenBank/DDBJ whole genome shotgun (WGS) entry which is preliminary data.</text>
</comment>
<comment type="function">
    <text evidence="9 10">The RecF protein is involved in DNA metabolism; it is required for DNA replication and normal SOS inducibility. RecF binds preferentially to single-stranded, linear DNA. It also seems to bind ATP.</text>
</comment>
<keyword evidence="4 9" id="KW-0963">Cytoplasm</keyword>
<comment type="subcellular location">
    <subcellularLocation>
        <location evidence="1 9 10">Cytoplasm</location>
    </subcellularLocation>
</comment>
<dbReference type="PROSITE" id="PS00617">
    <property type="entry name" value="RECF_1"/>
    <property type="match status" value="1"/>
</dbReference>
<comment type="similarity">
    <text evidence="2 9 10">Belongs to the RecF family.</text>
</comment>
<dbReference type="GO" id="GO:0003697">
    <property type="term" value="F:single-stranded DNA binding"/>
    <property type="evidence" value="ECO:0007669"/>
    <property type="project" value="UniProtKB-UniRule"/>
</dbReference>
<evidence type="ECO:0000313" key="12">
    <source>
        <dbReference type="EMBL" id="KEC56186.1"/>
    </source>
</evidence>
<dbReference type="AlphaFoldDB" id="A0A067WB89"/>
<evidence type="ECO:0000256" key="9">
    <source>
        <dbReference type="HAMAP-Rule" id="MF_00365"/>
    </source>
</evidence>
<dbReference type="GO" id="GO:0006260">
    <property type="term" value="P:DNA replication"/>
    <property type="evidence" value="ECO:0007669"/>
    <property type="project" value="UniProtKB-UniRule"/>
</dbReference>
<proteinExistence type="inferred from homology"/>
<sequence>MRCVAGHVHKVAVRQLKLVRYRNYFSFNIHFSGQHVVFTGHNGAGKTNLLEALSFLSPGRGLRRAAYSDVSFANGEGEGEGFVVFARLECALYGEVNIGTALEINDNSRKVHINGVNETGDCLTDYCHMSILTPSMDGLFTGPPLERRRFLDRMVLAIDPLHSRRIADYDRVMRARNRLFLDENEDCAWFDALEKQMAELATAIAAARIDIIRLLNDMFVQTPSQLPFPRAFLQIDGFLETALGKISAVEVEEQFCDRLQHNRAIDRAARRTLEGPHRTDLQVFYADKNMAAASCSTGEQKALLTGLVLCHARLTGLISERAPILLLDEIAAHLDFHRRAALFDILDDLGGQTFMTGTDPILFDALKGRAEFFAIKDGTLLQ</sequence>
<evidence type="ECO:0000256" key="7">
    <source>
        <dbReference type="ARBA" id="ARBA00022840"/>
    </source>
</evidence>
<feature type="domain" description="AAA+ ATPase" evidence="11">
    <location>
        <begin position="32"/>
        <end position="376"/>
    </location>
</feature>
<gene>
    <name evidence="9" type="primary">recF</name>
    <name evidence="12" type="ORF">O9A_00411</name>
</gene>
<dbReference type="NCBIfam" id="TIGR00611">
    <property type="entry name" value="recf"/>
    <property type="match status" value="1"/>
</dbReference>
<keyword evidence="6 9" id="KW-0547">Nucleotide-binding</keyword>
<dbReference type="HOGENOM" id="CLU_040267_2_0_5"/>
<keyword evidence="13" id="KW-1185">Reference proteome</keyword>
<keyword evidence="7 9" id="KW-0067">ATP-binding</keyword>
<keyword evidence="9 10" id="KW-0234">DNA repair</keyword>
<dbReference type="EMBL" id="AHPL01000003">
    <property type="protein sequence ID" value="KEC56186.1"/>
    <property type="molecule type" value="Genomic_DNA"/>
</dbReference>
<evidence type="ECO:0000256" key="8">
    <source>
        <dbReference type="ARBA" id="ARBA00023125"/>
    </source>
</evidence>
<dbReference type="InterPro" id="IPR018078">
    <property type="entry name" value="DNA-binding_RecF_CS"/>
</dbReference>
<reference evidence="12 13" key="1">
    <citation type="submission" date="2012-04" db="EMBL/GenBank/DDBJ databases">
        <title>The Genome Sequence of Bartonella koehlerae C-29.</title>
        <authorList>
            <consortium name="The Broad Institute Genome Sequencing Platform"/>
            <consortium name="The Broad Institute Genome Sequencing Center for Infectious Disease"/>
            <person name="Feldgarden M."/>
            <person name="Kirby J."/>
            <person name="Kosoy M."/>
            <person name="Birtles R."/>
            <person name="Probert W.S."/>
            <person name="Chiaraviglio L."/>
            <person name="Walker B."/>
            <person name="Young S.K."/>
            <person name="Zeng Q."/>
            <person name="Gargeya S."/>
            <person name="Fitzgerald M."/>
            <person name="Haas B."/>
            <person name="Abouelleil A."/>
            <person name="Alvarado L."/>
            <person name="Arachchi H.M."/>
            <person name="Berlin A.M."/>
            <person name="Chapman S.B."/>
            <person name="Goldberg J."/>
            <person name="Griggs A."/>
            <person name="Gujja S."/>
            <person name="Hansen M."/>
            <person name="Howarth C."/>
            <person name="Imamovic A."/>
            <person name="Larimer J."/>
            <person name="McCowen C."/>
            <person name="Montmayeur A."/>
            <person name="Murphy C."/>
            <person name="Neiman D."/>
            <person name="Pearson M."/>
            <person name="Priest M."/>
            <person name="Roberts A."/>
            <person name="Saif S."/>
            <person name="Shea T."/>
            <person name="Sisk P."/>
            <person name="Sykes S."/>
            <person name="Wortman J."/>
            <person name="Nusbaum C."/>
            <person name="Birren B."/>
        </authorList>
    </citation>
    <scope>NUCLEOTIDE SEQUENCE [LARGE SCALE GENOMIC DNA]</scope>
    <source>
        <strain evidence="12 13">C-29</strain>
    </source>
</reference>
<dbReference type="PANTHER" id="PTHR32182:SF0">
    <property type="entry name" value="DNA REPLICATION AND REPAIR PROTEIN RECF"/>
    <property type="match status" value="1"/>
</dbReference>
<dbReference type="GO" id="GO:0005524">
    <property type="term" value="F:ATP binding"/>
    <property type="evidence" value="ECO:0007669"/>
    <property type="project" value="UniProtKB-UniRule"/>
</dbReference>
<dbReference type="GO" id="GO:0006302">
    <property type="term" value="P:double-strand break repair"/>
    <property type="evidence" value="ECO:0007669"/>
    <property type="project" value="TreeGrafter"/>
</dbReference>
<dbReference type="InterPro" id="IPR027417">
    <property type="entry name" value="P-loop_NTPase"/>
</dbReference>
<keyword evidence="9 10" id="KW-0742">SOS response</keyword>
<evidence type="ECO:0000259" key="11">
    <source>
        <dbReference type="SMART" id="SM00382"/>
    </source>
</evidence>
<dbReference type="GO" id="GO:0009432">
    <property type="term" value="P:SOS response"/>
    <property type="evidence" value="ECO:0007669"/>
    <property type="project" value="UniProtKB-UniRule"/>
</dbReference>
<dbReference type="Gene3D" id="3.40.50.300">
    <property type="entry name" value="P-loop containing nucleotide triphosphate hydrolases"/>
    <property type="match status" value="1"/>
</dbReference>
<evidence type="ECO:0000256" key="3">
    <source>
        <dbReference type="ARBA" id="ARBA00020170"/>
    </source>
</evidence>
<dbReference type="Proteomes" id="UP000027015">
    <property type="component" value="Unassembled WGS sequence"/>
</dbReference>
<evidence type="ECO:0000256" key="5">
    <source>
        <dbReference type="ARBA" id="ARBA00022705"/>
    </source>
</evidence>
<protein>
    <recommendedName>
        <fullName evidence="3 9">DNA replication and repair protein RecF</fullName>
    </recommendedName>
</protein>
<dbReference type="HAMAP" id="MF_00365">
    <property type="entry name" value="RecF"/>
    <property type="match status" value="1"/>
</dbReference>
<name>A0A067WB89_9HYPH</name>
<evidence type="ECO:0000256" key="10">
    <source>
        <dbReference type="RuleBase" id="RU000578"/>
    </source>
</evidence>
<keyword evidence="5 9" id="KW-0235">DNA replication</keyword>
<evidence type="ECO:0000256" key="4">
    <source>
        <dbReference type="ARBA" id="ARBA00022490"/>
    </source>
</evidence>
<feature type="binding site" evidence="9">
    <location>
        <begin position="40"/>
        <end position="47"/>
    </location>
    <ligand>
        <name>ATP</name>
        <dbReference type="ChEBI" id="CHEBI:30616"/>
    </ligand>
</feature>
<evidence type="ECO:0000256" key="6">
    <source>
        <dbReference type="ARBA" id="ARBA00022741"/>
    </source>
</evidence>
<dbReference type="Gene3D" id="1.20.1050.90">
    <property type="entry name" value="RecF/RecN/SMC, N-terminal domain"/>
    <property type="match status" value="1"/>
</dbReference>
<dbReference type="GO" id="GO:0000731">
    <property type="term" value="P:DNA synthesis involved in DNA repair"/>
    <property type="evidence" value="ECO:0007669"/>
    <property type="project" value="TreeGrafter"/>
</dbReference>
<dbReference type="Pfam" id="PF02463">
    <property type="entry name" value="SMC_N"/>
    <property type="match status" value="1"/>
</dbReference>
<dbReference type="PANTHER" id="PTHR32182">
    <property type="entry name" value="DNA REPLICATION AND REPAIR PROTEIN RECF"/>
    <property type="match status" value="1"/>
</dbReference>
<accession>A0A067WB89</accession>